<evidence type="ECO:0000313" key="2">
    <source>
        <dbReference type="Proteomes" id="UP000053424"/>
    </source>
</evidence>
<organism evidence="1 2">
    <name type="scientific">Hebeloma cylindrosporum</name>
    <dbReference type="NCBI Taxonomy" id="76867"/>
    <lineage>
        <taxon>Eukaryota</taxon>
        <taxon>Fungi</taxon>
        <taxon>Dikarya</taxon>
        <taxon>Basidiomycota</taxon>
        <taxon>Agaricomycotina</taxon>
        <taxon>Agaricomycetes</taxon>
        <taxon>Agaricomycetidae</taxon>
        <taxon>Agaricales</taxon>
        <taxon>Agaricineae</taxon>
        <taxon>Hymenogastraceae</taxon>
        <taxon>Hebeloma</taxon>
    </lineage>
</organism>
<evidence type="ECO:0000313" key="1">
    <source>
        <dbReference type="EMBL" id="KIM44961.1"/>
    </source>
</evidence>
<proteinExistence type="predicted"/>
<accession>A0A0C3CMF4</accession>
<dbReference type="AlphaFoldDB" id="A0A0C3CMF4"/>
<name>A0A0C3CMF4_HEBCY</name>
<reference evidence="1 2" key="1">
    <citation type="submission" date="2014-04" db="EMBL/GenBank/DDBJ databases">
        <authorList>
            <consortium name="DOE Joint Genome Institute"/>
            <person name="Kuo A."/>
            <person name="Gay G."/>
            <person name="Dore J."/>
            <person name="Kohler A."/>
            <person name="Nagy L.G."/>
            <person name="Floudas D."/>
            <person name="Copeland A."/>
            <person name="Barry K.W."/>
            <person name="Cichocki N."/>
            <person name="Veneault-Fourrey C."/>
            <person name="LaButti K."/>
            <person name="Lindquist E.A."/>
            <person name="Lipzen A."/>
            <person name="Lundell T."/>
            <person name="Morin E."/>
            <person name="Murat C."/>
            <person name="Sun H."/>
            <person name="Tunlid A."/>
            <person name="Henrissat B."/>
            <person name="Grigoriev I.V."/>
            <person name="Hibbett D.S."/>
            <person name="Martin F."/>
            <person name="Nordberg H.P."/>
            <person name="Cantor M.N."/>
            <person name="Hua S.X."/>
        </authorList>
    </citation>
    <scope>NUCLEOTIDE SEQUENCE [LARGE SCALE GENOMIC DNA]</scope>
    <source>
        <strain evidence="2">h7</strain>
    </source>
</reference>
<sequence length="111" mass="12404">MDMAADAVTQLTPVKRPSDAVDPLFLPEKLTTDKRGHSTPFWVRLPCNILFVFCLSAHGHKLQLGRIETRPGLVYEPQMAIVASNKIPGITILMDEDRRLSEGGKRVHGRE</sequence>
<reference evidence="2" key="2">
    <citation type="submission" date="2015-01" db="EMBL/GenBank/DDBJ databases">
        <title>Evolutionary Origins and Diversification of the Mycorrhizal Mutualists.</title>
        <authorList>
            <consortium name="DOE Joint Genome Institute"/>
            <consortium name="Mycorrhizal Genomics Consortium"/>
            <person name="Kohler A."/>
            <person name="Kuo A."/>
            <person name="Nagy L.G."/>
            <person name="Floudas D."/>
            <person name="Copeland A."/>
            <person name="Barry K.W."/>
            <person name="Cichocki N."/>
            <person name="Veneault-Fourrey C."/>
            <person name="LaButti K."/>
            <person name="Lindquist E.A."/>
            <person name="Lipzen A."/>
            <person name="Lundell T."/>
            <person name="Morin E."/>
            <person name="Murat C."/>
            <person name="Riley R."/>
            <person name="Ohm R."/>
            <person name="Sun H."/>
            <person name="Tunlid A."/>
            <person name="Henrissat B."/>
            <person name="Grigoriev I.V."/>
            <person name="Hibbett D.S."/>
            <person name="Martin F."/>
        </authorList>
    </citation>
    <scope>NUCLEOTIDE SEQUENCE [LARGE SCALE GENOMIC DNA]</scope>
    <source>
        <strain evidence="2">h7</strain>
    </source>
</reference>
<dbReference type="Proteomes" id="UP000053424">
    <property type="component" value="Unassembled WGS sequence"/>
</dbReference>
<gene>
    <name evidence="1" type="ORF">M413DRAFT_432577</name>
</gene>
<protein>
    <submittedName>
        <fullName evidence="1">Uncharacterized protein</fullName>
    </submittedName>
</protein>
<dbReference type="HOGENOM" id="CLU_2158741_0_0_1"/>
<dbReference type="EMBL" id="KN831773">
    <property type="protein sequence ID" value="KIM44961.1"/>
    <property type="molecule type" value="Genomic_DNA"/>
</dbReference>
<keyword evidence="2" id="KW-1185">Reference proteome</keyword>